<name>A0A6A4HKK7_9AGAR</name>
<dbReference type="EMBL" id="ML769495">
    <property type="protein sequence ID" value="KAE9397594.1"/>
    <property type="molecule type" value="Genomic_DNA"/>
</dbReference>
<feature type="region of interest" description="Disordered" evidence="2">
    <location>
        <begin position="197"/>
        <end position="239"/>
    </location>
</feature>
<dbReference type="Gene3D" id="1.10.150.130">
    <property type="match status" value="1"/>
</dbReference>
<dbReference type="Proteomes" id="UP000799118">
    <property type="component" value="Unassembled WGS sequence"/>
</dbReference>
<dbReference type="OrthoDB" id="3254696at2759"/>
<feature type="region of interest" description="Disordered" evidence="2">
    <location>
        <begin position="1"/>
        <end position="20"/>
    </location>
</feature>
<feature type="compositionally biased region" description="Polar residues" evidence="2">
    <location>
        <begin position="197"/>
        <end position="210"/>
    </location>
</feature>
<dbReference type="AlphaFoldDB" id="A0A6A4HKK7"/>
<accession>A0A6A4HKK7</accession>
<keyword evidence="1" id="KW-0238">DNA-binding</keyword>
<keyword evidence="4" id="KW-1185">Reference proteome</keyword>
<evidence type="ECO:0000256" key="2">
    <source>
        <dbReference type="SAM" id="MobiDB-lite"/>
    </source>
</evidence>
<organism evidence="3 4">
    <name type="scientific">Gymnopus androsaceus JB14</name>
    <dbReference type="NCBI Taxonomy" id="1447944"/>
    <lineage>
        <taxon>Eukaryota</taxon>
        <taxon>Fungi</taxon>
        <taxon>Dikarya</taxon>
        <taxon>Basidiomycota</taxon>
        <taxon>Agaricomycotina</taxon>
        <taxon>Agaricomycetes</taxon>
        <taxon>Agaricomycetidae</taxon>
        <taxon>Agaricales</taxon>
        <taxon>Marasmiineae</taxon>
        <taxon>Omphalotaceae</taxon>
        <taxon>Gymnopus</taxon>
    </lineage>
</organism>
<proteinExistence type="predicted"/>
<protein>
    <submittedName>
        <fullName evidence="3">Uncharacterized protein</fullName>
    </submittedName>
</protein>
<gene>
    <name evidence="3" type="ORF">BT96DRAFT_995693</name>
</gene>
<dbReference type="GO" id="GO:0003677">
    <property type="term" value="F:DNA binding"/>
    <property type="evidence" value="ECO:0007669"/>
    <property type="project" value="UniProtKB-KW"/>
</dbReference>
<evidence type="ECO:0000313" key="4">
    <source>
        <dbReference type="Proteomes" id="UP000799118"/>
    </source>
</evidence>
<reference evidence="3" key="1">
    <citation type="journal article" date="2019" name="Environ. Microbiol.">
        <title>Fungal ecological strategies reflected in gene transcription - a case study of two litter decomposers.</title>
        <authorList>
            <person name="Barbi F."/>
            <person name="Kohler A."/>
            <person name="Barry K."/>
            <person name="Baskaran P."/>
            <person name="Daum C."/>
            <person name="Fauchery L."/>
            <person name="Ihrmark K."/>
            <person name="Kuo A."/>
            <person name="LaButti K."/>
            <person name="Lipzen A."/>
            <person name="Morin E."/>
            <person name="Grigoriev I.V."/>
            <person name="Henrissat B."/>
            <person name="Lindahl B."/>
            <person name="Martin F."/>
        </authorList>
    </citation>
    <scope>NUCLEOTIDE SEQUENCE</scope>
    <source>
        <strain evidence="3">JB14</strain>
    </source>
</reference>
<evidence type="ECO:0000256" key="1">
    <source>
        <dbReference type="ARBA" id="ARBA00023125"/>
    </source>
</evidence>
<sequence length="252" mass="27490">MPPFQHKFIPETDQNNSQVTPPHRVHFDNHNALPANTTTTLDQNARNTMDAAVSDKTRHRKLQYAAEFLTWAGGQGLTKEDVLPPSEATLCNFTVSFTGKLAGGTAKAKVSVVKSWVQRRGLAWEGGNNLRNVLNGVERKAPPSSFRDQRPPVKKEHLSILFDELDLSGSCGFDHAMAAVSVGCFYGQLRGGEILPQSSDPADFNPSSLPTVKDLKAPNANGDRKLRLPKTKTKQSRGEEVVYSAGSLAVLK</sequence>
<evidence type="ECO:0000313" key="3">
    <source>
        <dbReference type="EMBL" id="KAE9397594.1"/>
    </source>
</evidence>
<dbReference type="InterPro" id="IPR010998">
    <property type="entry name" value="Integrase_recombinase_N"/>
</dbReference>